<comment type="cofactor">
    <cofactor evidence="2">
        <name>Zn(2+)</name>
        <dbReference type="ChEBI" id="CHEBI:29105"/>
    </cofactor>
</comment>
<evidence type="ECO:0000256" key="2">
    <source>
        <dbReference type="ARBA" id="ARBA00001947"/>
    </source>
</evidence>
<reference evidence="13 14" key="1">
    <citation type="submission" date="2016-10" db="EMBL/GenBank/DDBJ databases">
        <authorList>
            <person name="de Groot N.N."/>
        </authorList>
    </citation>
    <scope>NUCLEOTIDE SEQUENCE [LARGE SCALE GENOMIC DNA]</scope>
    <source>
        <strain evidence="13 14">ATCC 29281</strain>
    </source>
</reference>
<keyword evidence="7" id="KW-0479">Metal-binding</keyword>
<feature type="domain" description="Extradiol ring-cleavage dioxygenase class III enzyme subunit B" evidence="12">
    <location>
        <begin position="24"/>
        <end position="236"/>
    </location>
</feature>
<evidence type="ECO:0000256" key="11">
    <source>
        <dbReference type="ARBA" id="ARBA00070846"/>
    </source>
</evidence>
<dbReference type="STRING" id="71657.SAMN02982996_02448"/>
<keyword evidence="9 13" id="KW-0223">Dioxygenase</keyword>
<evidence type="ECO:0000256" key="1">
    <source>
        <dbReference type="ARBA" id="ARBA00000466"/>
    </source>
</evidence>
<evidence type="ECO:0000256" key="5">
    <source>
        <dbReference type="ARBA" id="ARBA00013224"/>
    </source>
</evidence>
<dbReference type="GO" id="GO:0008270">
    <property type="term" value="F:zinc ion binding"/>
    <property type="evidence" value="ECO:0007669"/>
    <property type="project" value="InterPro"/>
</dbReference>
<dbReference type="Proteomes" id="UP000187280">
    <property type="component" value="Unassembled WGS sequence"/>
</dbReference>
<dbReference type="PANTHER" id="PTHR30096:SF0">
    <property type="entry name" value="4,5-DOPA DIOXYGENASE EXTRADIOL-LIKE PROTEIN"/>
    <property type="match status" value="1"/>
</dbReference>
<organism evidence="13 14">
    <name type="scientific">Lonsdalea quercina</name>
    <dbReference type="NCBI Taxonomy" id="71657"/>
    <lineage>
        <taxon>Bacteria</taxon>
        <taxon>Pseudomonadati</taxon>
        <taxon>Pseudomonadota</taxon>
        <taxon>Gammaproteobacteria</taxon>
        <taxon>Enterobacterales</taxon>
        <taxon>Pectobacteriaceae</taxon>
        <taxon>Lonsdalea</taxon>
    </lineage>
</organism>
<evidence type="ECO:0000256" key="8">
    <source>
        <dbReference type="ARBA" id="ARBA00022833"/>
    </source>
</evidence>
<evidence type="ECO:0000259" key="12">
    <source>
        <dbReference type="Pfam" id="PF02900"/>
    </source>
</evidence>
<dbReference type="InterPro" id="IPR014436">
    <property type="entry name" value="Extradiol_dOase_DODA"/>
</dbReference>
<dbReference type="Pfam" id="PF02900">
    <property type="entry name" value="LigB"/>
    <property type="match status" value="1"/>
</dbReference>
<keyword evidence="14" id="KW-1185">Reference proteome</keyword>
<evidence type="ECO:0000256" key="10">
    <source>
        <dbReference type="ARBA" id="ARBA00023002"/>
    </source>
</evidence>
<dbReference type="InterPro" id="IPR004183">
    <property type="entry name" value="Xdiol_dOase_suB"/>
</dbReference>
<dbReference type="PIRSF" id="PIRSF006157">
    <property type="entry name" value="Doxgns_DODA"/>
    <property type="match status" value="1"/>
</dbReference>
<keyword evidence="8" id="KW-0862">Zinc</keyword>
<dbReference type="EMBL" id="FNQS01000008">
    <property type="protein sequence ID" value="SEA77218.1"/>
    <property type="molecule type" value="Genomic_DNA"/>
</dbReference>
<accession>A0A1H4DXI0</accession>
<dbReference type="Gene3D" id="3.40.830.10">
    <property type="entry name" value="LigB-like"/>
    <property type="match status" value="1"/>
</dbReference>
<protein>
    <recommendedName>
        <fullName evidence="11">4,5-DOPA dioxygenase extradiol</fullName>
        <ecNumber evidence="5">1.13.11.29</ecNumber>
    </recommendedName>
</protein>
<dbReference type="PANTHER" id="PTHR30096">
    <property type="entry name" value="4,5-DOPA DIOXYGENASE EXTRADIOL-LIKE PROTEIN"/>
    <property type="match status" value="1"/>
</dbReference>
<comment type="subcellular location">
    <subcellularLocation>
        <location evidence="3">Cytoplasm</location>
    </subcellularLocation>
</comment>
<evidence type="ECO:0000256" key="4">
    <source>
        <dbReference type="ARBA" id="ARBA00007581"/>
    </source>
</evidence>
<dbReference type="CDD" id="cd07363">
    <property type="entry name" value="45_DOPA_Dioxygenase"/>
    <property type="match status" value="1"/>
</dbReference>
<evidence type="ECO:0000313" key="13">
    <source>
        <dbReference type="EMBL" id="SEA77218.1"/>
    </source>
</evidence>
<comment type="catalytic activity">
    <reaction evidence="1">
        <text>L-dopa + O2 = 4-(L-alanin-3-yl)-2-hydroxy-cis,cis-muconate 6-semialdehyde + H(+)</text>
        <dbReference type="Rhea" id="RHEA:21220"/>
        <dbReference type="ChEBI" id="CHEBI:15378"/>
        <dbReference type="ChEBI" id="CHEBI:15379"/>
        <dbReference type="ChEBI" id="CHEBI:57504"/>
        <dbReference type="ChEBI" id="CHEBI:57639"/>
        <dbReference type="EC" id="1.13.11.29"/>
    </reaction>
</comment>
<sequence>MNVSRMPAFFLGHGSPMNVLEDNIYTETWRKLGETLPRPKAIVAVSAHWFTLGTAVTAMDAPRTIHDFGGFPQALFDTQYPAPGSPALARQIQQLLSPVPVHLDERDWGLDHGSWGVLIKAFPQADIPVVQLSVDGTQPADYHYQLGQRLSTLRDQGVMMVASGNVVHNLRQVKREGEAAPYPWASAFNQFVRDHLTYRGDNHPLVDFMQHPEAALANPSPDHFLPLLYVLGCRQGKEPVSILIDGIEMGSLSMLSVQVG</sequence>
<name>A0A1H4DXI0_9GAMM</name>
<keyword evidence="6" id="KW-0963">Cytoplasm</keyword>
<evidence type="ECO:0000256" key="7">
    <source>
        <dbReference type="ARBA" id="ARBA00022723"/>
    </source>
</evidence>
<dbReference type="GO" id="GO:0005737">
    <property type="term" value="C:cytoplasm"/>
    <property type="evidence" value="ECO:0007669"/>
    <property type="project" value="UniProtKB-SubCell"/>
</dbReference>
<evidence type="ECO:0000256" key="9">
    <source>
        <dbReference type="ARBA" id="ARBA00022964"/>
    </source>
</evidence>
<proteinExistence type="inferred from homology"/>
<dbReference type="GO" id="GO:0008198">
    <property type="term" value="F:ferrous iron binding"/>
    <property type="evidence" value="ECO:0007669"/>
    <property type="project" value="InterPro"/>
</dbReference>
<dbReference type="SUPFAM" id="SSF53213">
    <property type="entry name" value="LigB-like"/>
    <property type="match status" value="1"/>
</dbReference>
<evidence type="ECO:0000256" key="3">
    <source>
        <dbReference type="ARBA" id="ARBA00004496"/>
    </source>
</evidence>
<comment type="similarity">
    <text evidence="4">Belongs to the DODA-type extradiol aromatic ring-opening dioxygenase family.</text>
</comment>
<gene>
    <name evidence="13" type="ORF">SAMN02982996_02448</name>
</gene>
<dbReference type="eggNOG" id="COG3384">
    <property type="taxonomic scope" value="Bacteria"/>
</dbReference>
<dbReference type="EC" id="1.13.11.29" evidence="5"/>
<dbReference type="NCBIfam" id="NF007914">
    <property type="entry name" value="PRK10628.1"/>
    <property type="match status" value="1"/>
</dbReference>
<dbReference type="GO" id="GO:0050297">
    <property type="term" value="F:stizolobate synthase activity"/>
    <property type="evidence" value="ECO:0007669"/>
    <property type="project" value="UniProtKB-EC"/>
</dbReference>
<keyword evidence="10" id="KW-0560">Oxidoreductase</keyword>
<evidence type="ECO:0000256" key="6">
    <source>
        <dbReference type="ARBA" id="ARBA00022490"/>
    </source>
</evidence>
<dbReference type="GeneID" id="97765308"/>
<dbReference type="FunFam" id="3.40.830.10:FF:000003">
    <property type="entry name" value="4,5-DOPA dioxygenase extradiol"/>
    <property type="match status" value="1"/>
</dbReference>
<evidence type="ECO:0000313" key="14">
    <source>
        <dbReference type="Proteomes" id="UP000187280"/>
    </source>
</evidence>
<dbReference type="RefSeq" id="WP_074728860.1">
    <property type="nucleotide sequence ID" value="NZ_FNQS01000008.1"/>
</dbReference>
<dbReference type="AlphaFoldDB" id="A0A1H4DXI0"/>